<organism evidence="2 3">
    <name type="scientific">Nitrosospira briensis</name>
    <dbReference type="NCBI Taxonomy" id="35799"/>
    <lineage>
        <taxon>Bacteria</taxon>
        <taxon>Pseudomonadati</taxon>
        <taxon>Pseudomonadota</taxon>
        <taxon>Betaproteobacteria</taxon>
        <taxon>Nitrosomonadales</taxon>
        <taxon>Nitrosomonadaceae</taxon>
        <taxon>Nitrosospira</taxon>
    </lineage>
</organism>
<proteinExistence type="predicted"/>
<evidence type="ECO:0000256" key="1">
    <source>
        <dbReference type="SAM" id="MobiDB-lite"/>
    </source>
</evidence>
<gene>
    <name evidence="2" type="ORF">SAMN05216386_1544</name>
</gene>
<protein>
    <submittedName>
        <fullName evidence="2">Uncharacterized protein</fullName>
    </submittedName>
</protein>
<sequence>MHVGILQQAQFLTCGLLSFCRYMRIAEVFILPSLAWWETSWRDKSPVHEVSHQGATGRPNFTHLKTTNTAGPELIR</sequence>
<evidence type="ECO:0000313" key="3">
    <source>
        <dbReference type="Proteomes" id="UP000183107"/>
    </source>
</evidence>
<feature type="region of interest" description="Disordered" evidence="1">
    <location>
        <begin position="52"/>
        <end position="76"/>
    </location>
</feature>
<evidence type="ECO:0000313" key="2">
    <source>
        <dbReference type="EMBL" id="SFN66227.1"/>
    </source>
</evidence>
<accession>A0A1I5AUW1</accession>
<name>A0A1I5AUW1_9PROT</name>
<dbReference type="Proteomes" id="UP000183107">
    <property type="component" value="Unassembled WGS sequence"/>
</dbReference>
<keyword evidence="3" id="KW-1185">Reference proteome</keyword>
<dbReference type="AlphaFoldDB" id="A0A1I5AUW1"/>
<reference evidence="3" key="1">
    <citation type="submission" date="2016-10" db="EMBL/GenBank/DDBJ databases">
        <authorList>
            <person name="Varghese N."/>
        </authorList>
    </citation>
    <scope>NUCLEOTIDE SEQUENCE [LARGE SCALE GENOMIC DNA]</scope>
    <source>
        <strain evidence="3">Nsp8</strain>
    </source>
</reference>
<dbReference type="EMBL" id="FOVJ01000002">
    <property type="protein sequence ID" value="SFN66227.1"/>
    <property type="molecule type" value="Genomic_DNA"/>
</dbReference>